<dbReference type="EMBL" id="CP073767">
    <property type="protein sequence ID" value="UWZ52709.1"/>
    <property type="molecule type" value="Genomic_DNA"/>
</dbReference>
<dbReference type="AlphaFoldDB" id="A0A9Q9IA72"/>
<organism evidence="3 4">
    <name type="scientific">Dactylosporangium aurantiacum</name>
    <dbReference type="NCBI Taxonomy" id="35754"/>
    <lineage>
        <taxon>Bacteria</taxon>
        <taxon>Bacillati</taxon>
        <taxon>Actinomycetota</taxon>
        <taxon>Actinomycetes</taxon>
        <taxon>Micromonosporales</taxon>
        <taxon>Micromonosporaceae</taxon>
        <taxon>Dactylosporangium</taxon>
    </lineage>
</organism>
<sequence>MDGFVVPSAWWRHVVPRRGAPGPARSVAAAVDPDLGRELAGALARLPVVLAHPRTPGSIASLPVSSGVSASGALSWGALPLSVSPLGAAVAVAVLPRRCATMPQAAFDSLVDVWVAAAGVRQAARVVAELAGLYAAAGRTGATDLVTWAVPGGPRQAFLRDIWLRLALRLRAHLAAAGDDEHRAVVADLTALRDDPRPLRRLTASLLAPTETRWVDEDCATFAAAGDETSCRLLLPAAGTRAHVDLLLRAVAPHWLFWDEPTILTLAAAVGPDLEPVLVHLLRTAELPADAVGWTAQILAAFPTDTAFDALAERAGQRRVRPALTAAVRRFPDRALRRLAEAPTHQTVDVLLAAHVRADPARATRLLPELGTAAAARVRALLRTETGPVAAPEDLPAVLTDPPWTRHRPPPPVVAGLVCPDPPAVPGRGAGRGTGSWAAASAGALLDRVGPDVAGWMAGWLARSEQGRSVAQEWLRRHPGPAAAALIPAALARPGTARRDAERALRFLVRCGHAVEVLAAAEGYGPAALDGIRALRDTDPLLVLPARVPVVPDWAGAALLPPVRLRAGAAPAVAAVSAVAAVPPVAAALPVAAARHVVTMLAMSTVDEPYAGITAVRAACDPAGLAEFGWALFQAWQAAGRPARHRWAFTALGLLGDDTTAARLAPVVRDWSATGEPTNARLGADVLAAIGTPAALRHLVRLAGDGSARLREHAARRAAEAAAAAGLGAEELADRLVPDLGLAADATVTLDAGPHRFTVGFDEQLRPYVLDPTGRRRDLPRPGPADDPAPHARFAALRKEVRTIAAEQSRRLEAAMVTGGRWSGAGFRDGVLAHPLLWQLARRLVWATFDGPGPHAAVVTGFRIAEDRTLAGADDTPVPLAGDAVVGVAHPAALGAAAVRAWAEVFADYEILHPFPQLARDVHHAAPGAVPGAGFGAGSGAGSGVGFGAGFVGCRADPRRLFLLDRRGWVRAAPGDGGRIREVSRAVPGGATIVVGLEPGVFAGRPDSSGEQTVTAVHVDCGGAALDPVTCSETVRDLLALVAEPRP</sequence>
<dbReference type="OrthoDB" id="4554725at2"/>
<reference evidence="3" key="1">
    <citation type="submission" date="2021-04" db="EMBL/GenBank/DDBJ databases">
        <title>Dactylosporangium aurantiacum NRRL B-8018 full assembly.</title>
        <authorList>
            <person name="Hartkoorn R.C."/>
            <person name="Beaudoing E."/>
            <person name="Hot D."/>
        </authorList>
    </citation>
    <scope>NUCLEOTIDE SEQUENCE</scope>
    <source>
        <strain evidence="3">NRRL B-8018</strain>
    </source>
</reference>
<gene>
    <name evidence="3" type="ORF">Daura_39765</name>
</gene>
<accession>A0A9Q9IA72</accession>
<evidence type="ECO:0000256" key="1">
    <source>
        <dbReference type="SAM" id="MobiDB-lite"/>
    </source>
</evidence>
<evidence type="ECO:0000259" key="2">
    <source>
        <dbReference type="Pfam" id="PF13569"/>
    </source>
</evidence>
<name>A0A9Q9IA72_9ACTN</name>
<dbReference type="KEGG" id="daur:Daura_39765"/>
<keyword evidence="4" id="KW-1185">Reference proteome</keyword>
<dbReference type="Proteomes" id="UP001058003">
    <property type="component" value="Chromosome"/>
</dbReference>
<evidence type="ECO:0000313" key="3">
    <source>
        <dbReference type="EMBL" id="UWZ52709.1"/>
    </source>
</evidence>
<feature type="domain" description="DUF4132" evidence="2">
    <location>
        <begin position="775"/>
        <end position="927"/>
    </location>
</feature>
<dbReference type="InterPro" id="IPR025406">
    <property type="entry name" value="DUF4132"/>
</dbReference>
<feature type="region of interest" description="Disordered" evidence="1">
    <location>
        <begin position="771"/>
        <end position="790"/>
    </location>
</feature>
<dbReference type="RefSeq" id="WP_081970766.1">
    <property type="nucleotide sequence ID" value="NZ_CP073767.1"/>
</dbReference>
<evidence type="ECO:0000313" key="4">
    <source>
        <dbReference type="Proteomes" id="UP001058003"/>
    </source>
</evidence>
<protein>
    <submittedName>
        <fullName evidence="3">DUF4132 domain-containing protein</fullName>
    </submittedName>
</protein>
<dbReference type="Pfam" id="PF13569">
    <property type="entry name" value="DUF4132"/>
    <property type="match status" value="1"/>
</dbReference>
<proteinExistence type="predicted"/>